<sequence length="61" mass="7050">MVFSAGVAGCWTFLSSNYDKFNFLVIISLIFIFIFGFGVTINLYRFSDIMKNLQNLQKDLK</sequence>
<evidence type="ECO:0000313" key="2">
    <source>
        <dbReference type="EMBL" id="MDL0089315.1"/>
    </source>
</evidence>
<feature type="transmembrane region" description="Helical" evidence="1">
    <location>
        <begin position="21"/>
        <end position="44"/>
    </location>
</feature>
<organism evidence="2 3">
    <name type="scientific">Campylobacter gastrosuis</name>
    <dbReference type="NCBI Taxonomy" id="2974576"/>
    <lineage>
        <taxon>Bacteria</taxon>
        <taxon>Pseudomonadati</taxon>
        <taxon>Campylobacterota</taxon>
        <taxon>Epsilonproteobacteria</taxon>
        <taxon>Campylobacterales</taxon>
        <taxon>Campylobacteraceae</taxon>
        <taxon>Campylobacter</taxon>
    </lineage>
</organism>
<keyword evidence="3" id="KW-1185">Reference proteome</keyword>
<reference evidence="2" key="2">
    <citation type="journal article" date="2023" name="Microorganisms">
        <title>Isolation and Genomic Characteristics of Cat-Borne Campylobacter felis sp. nov. and Sheep-Borne Campylobacter ovis sp. nov.</title>
        <authorList>
            <person name="Wang H."/>
            <person name="Li Y."/>
            <person name="Gu Y."/>
            <person name="Zhou G."/>
            <person name="Chen X."/>
            <person name="Zhang X."/>
            <person name="Shao Z."/>
            <person name="Zhang J."/>
            <person name="Zhang M."/>
        </authorList>
    </citation>
    <scope>NUCLEOTIDE SEQUENCE</scope>
    <source>
        <strain evidence="2">PS10</strain>
    </source>
</reference>
<keyword evidence="1" id="KW-1133">Transmembrane helix</keyword>
<proteinExistence type="predicted"/>
<comment type="caution">
    <text evidence="2">The sequence shown here is derived from an EMBL/GenBank/DDBJ whole genome shotgun (WGS) entry which is preliminary data.</text>
</comment>
<name>A0ABT7HRH8_9BACT</name>
<dbReference type="EMBL" id="JANURM010000010">
    <property type="protein sequence ID" value="MDL0089315.1"/>
    <property type="molecule type" value="Genomic_DNA"/>
</dbReference>
<keyword evidence="1" id="KW-0812">Transmembrane</keyword>
<accession>A0ABT7HRH8</accession>
<gene>
    <name evidence="2" type="ORF">NYG85_08055</name>
</gene>
<evidence type="ECO:0000256" key="1">
    <source>
        <dbReference type="SAM" id="Phobius"/>
    </source>
</evidence>
<protein>
    <submittedName>
        <fullName evidence="2">Uncharacterized protein</fullName>
    </submittedName>
</protein>
<reference evidence="2" key="1">
    <citation type="submission" date="2022-08" db="EMBL/GenBank/DDBJ databases">
        <authorList>
            <person name="Wang H."/>
        </authorList>
    </citation>
    <scope>NUCLEOTIDE SEQUENCE</scope>
    <source>
        <strain evidence="2">PS10</strain>
    </source>
</reference>
<dbReference type="RefSeq" id="WP_284937974.1">
    <property type="nucleotide sequence ID" value="NZ_JANURM010000010.1"/>
</dbReference>
<keyword evidence="1" id="KW-0472">Membrane</keyword>
<dbReference type="Proteomes" id="UP001173801">
    <property type="component" value="Unassembled WGS sequence"/>
</dbReference>
<evidence type="ECO:0000313" key="3">
    <source>
        <dbReference type="Proteomes" id="UP001173801"/>
    </source>
</evidence>